<dbReference type="Pfam" id="PF04751">
    <property type="entry name" value="DarP"/>
    <property type="match status" value="1"/>
</dbReference>
<evidence type="ECO:0000313" key="2">
    <source>
        <dbReference type="EMBL" id="CAI9116983.1"/>
    </source>
</evidence>
<feature type="region of interest" description="Disordered" evidence="1">
    <location>
        <begin position="84"/>
        <end position="120"/>
    </location>
</feature>
<accession>A0AAV1EB99</accession>
<dbReference type="Proteomes" id="UP001161247">
    <property type="component" value="Chromosome 8"/>
</dbReference>
<dbReference type="InterPro" id="IPR006839">
    <property type="entry name" value="DarP"/>
</dbReference>
<name>A0AAV1EB99_OLDCO</name>
<proteinExistence type="predicted"/>
<evidence type="ECO:0000313" key="3">
    <source>
        <dbReference type="Proteomes" id="UP001161247"/>
    </source>
</evidence>
<keyword evidence="3" id="KW-1185">Reference proteome</keyword>
<dbReference type="PANTHER" id="PTHR36898:SF1">
    <property type="entry name" value="OS04G0250700 PROTEIN"/>
    <property type="match status" value="1"/>
</dbReference>
<dbReference type="SUPFAM" id="SSF158710">
    <property type="entry name" value="PSPTO4464-like"/>
    <property type="match status" value="1"/>
</dbReference>
<gene>
    <name evidence="2" type="ORF">OLC1_LOCUS23130</name>
</gene>
<dbReference type="AlphaFoldDB" id="A0AAV1EB99"/>
<reference evidence="2" key="1">
    <citation type="submission" date="2023-03" db="EMBL/GenBank/DDBJ databases">
        <authorList>
            <person name="Julca I."/>
        </authorList>
    </citation>
    <scope>NUCLEOTIDE SEQUENCE</scope>
</reference>
<organism evidence="2 3">
    <name type="scientific">Oldenlandia corymbosa var. corymbosa</name>
    <dbReference type="NCBI Taxonomy" id="529605"/>
    <lineage>
        <taxon>Eukaryota</taxon>
        <taxon>Viridiplantae</taxon>
        <taxon>Streptophyta</taxon>
        <taxon>Embryophyta</taxon>
        <taxon>Tracheophyta</taxon>
        <taxon>Spermatophyta</taxon>
        <taxon>Magnoliopsida</taxon>
        <taxon>eudicotyledons</taxon>
        <taxon>Gunneridae</taxon>
        <taxon>Pentapetalae</taxon>
        <taxon>asterids</taxon>
        <taxon>lamiids</taxon>
        <taxon>Gentianales</taxon>
        <taxon>Rubiaceae</taxon>
        <taxon>Rubioideae</taxon>
        <taxon>Spermacoceae</taxon>
        <taxon>Hedyotis-Oldenlandia complex</taxon>
        <taxon>Oldenlandia</taxon>
    </lineage>
</organism>
<dbReference type="Gene3D" id="1.10.60.30">
    <property type="entry name" value="PSPTO4464-like domains"/>
    <property type="match status" value="1"/>
</dbReference>
<sequence>MAEAPLLLRPLMQWQRLRHLCFSGETLYHHLSFTSFQSPFGYSSNTTGLVHRKILLANSASPNYYQQYRGLHLRTRALKLRDVPLRSNSSSSDSDSDGDDASSSDGAVRKSRNEKKRDAKRAVRWGMELANLTPSQIKLILRVTSLKPEVYEALMLVKRLSRDVREGRRRQFNYIGKLLREVNPELMDDLIQATKVGDTEKLRNLCGSQTQAVESDGGTLEETEDEYEEEESETCISVASRWLDGLISKDIEVTNEIYSLNHVDFDRQELRRLVRKVHILQERQESLESEEKVREVNANVFGAKRSLTRFLQRVAKQIPAE</sequence>
<evidence type="ECO:0000256" key="1">
    <source>
        <dbReference type="SAM" id="MobiDB-lite"/>
    </source>
</evidence>
<dbReference type="EMBL" id="OX459125">
    <property type="protein sequence ID" value="CAI9116983.1"/>
    <property type="molecule type" value="Genomic_DNA"/>
</dbReference>
<dbReference type="CDD" id="cd16331">
    <property type="entry name" value="YjgA-like"/>
    <property type="match status" value="1"/>
</dbReference>
<dbReference type="InterPro" id="IPR023153">
    <property type="entry name" value="DarP_sf"/>
</dbReference>
<dbReference type="PANTHER" id="PTHR36898">
    <property type="entry name" value="OSJNBB0026I12.6 PROTEIN"/>
    <property type="match status" value="1"/>
</dbReference>
<protein>
    <submittedName>
        <fullName evidence="2">OLC1v1018286C1</fullName>
    </submittedName>
</protein>